<evidence type="ECO:0000259" key="4">
    <source>
        <dbReference type="Pfam" id="PF01755"/>
    </source>
</evidence>
<dbReference type="Proteomes" id="UP000267821">
    <property type="component" value="Unassembled WGS sequence"/>
</dbReference>
<keyword evidence="3" id="KW-0808">Transferase</keyword>
<dbReference type="EMBL" id="ML121556">
    <property type="protein sequence ID" value="RPB21819.1"/>
    <property type="molecule type" value="Genomic_DNA"/>
</dbReference>
<evidence type="ECO:0000256" key="1">
    <source>
        <dbReference type="ARBA" id="ARBA00006721"/>
    </source>
</evidence>
<dbReference type="InParanoid" id="A0A3N4LK20"/>
<name>A0A3N4LK20_9PEZI</name>
<feature type="non-terminal residue" evidence="5">
    <location>
        <position position="1"/>
    </location>
</feature>
<feature type="domain" description="Glycosyl transferase family 25" evidence="4">
    <location>
        <begin position="13"/>
        <end position="217"/>
    </location>
</feature>
<organism evidence="5 6">
    <name type="scientific">Terfezia boudieri ATCC MYA-4762</name>
    <dbReference type="NCBI Taxonomy" id="1051890"/>
    <lineage>
        <taxon>Eukaryota</taxon>
        <taxon>Fungi</taxon>
        <taxon>Dikarya</taxon>
        <taxon>Ascomycota</taxon>
        <taxon>Pezizomycotina</taxon>
        <taxon>Pezizomycetes</taxon>
        <taxon>Pezizales</taxon>
        <taxon>Pezizaceae</taxon>
        <taxon>Terfezia</taxon>
    </lineage>
</organism>
<accession>A0A3N4LK20</accession>
<dbReference type="GO" id="GO:0016740">
    <property type="term" value="F:transferase activity"/>
    <property type="evidence" value="ECO:0007669"/>
    <property type="project" value="UniProtKB-KW"/>
</dbReference>
<dbReference type="AlphaFoldDB" id="A0A3N4LK20"/>
<feature type="non-terminal residue" evidence="5">
    <location>
        <position position="268"/>
    </location>
</feature>
<gene>
    <name evidence="5" type="ORF">L211DRAFT_772531</name>
</gene>
<comment type="similarity">
    <text evidence="1">Belongs to the glycosyltransferase 25 family.</text>
</comment>
<sequence>GRDGIQNSTLGFEKIFFISLPERTDRQDTMRLIASYMGLNFTYIPGVNGSTITNKALPYDINKPPPKPPTPAELGCWRAHANVWAQVIDENLSSALILEDDIDFTVGIREVLSSISTHLQTFTGATHGEDYGLVDDNSWDILHLGHCFSAGPPPDTHPVSSQKFAAWEDEYAPDWYNHTSVLPNAKSPKIRALHPTFKVACTQAYVVSLAGARRLLYEIGGPGGELDRPIDLVMLRKFRDGVLKGYTVEPSLFGQWKYGNIGDSDIPK</sequence>
<keyword evidence="2" id="KW-0328">Glycosyltransferase</keyword>
<evidence type="ECO:0000313" key="6">
    <source>
        <dbReference type="Proteomes" id="UP000267821"/>
    </source>
</evidence>
<dbReference type="PANTHER" id="PTHR10730:SF53">
    <property type="entry name" value="GLYCOSYLTRANSFERASE 25 FAMILY MEMBER"/>
    <property type="match status" value="1"/>
</dbReference>
<dbReference type="STRING" id="1051890.A0A3N4LK20"/>
<dbReference type="InterPro" id="IPR050757">
    <property type="entry name" value="Collagen_mod_GT25"/>
</dbReference>
<dbReference type="CDD" id="cd06532">
    <property type="entry name" value="Glyco_transf_25"/>
    <property type="match status" value="1"/>
</dbReference>
<dbReference type="PANTHER" id="PTHR10730">
    <property type="entry name" value="PROCOLLAGEN-LYSINE,2-OXOGLUTARATE 5-DIOXYGENASE/GLYCOSYLTRANSFERASE 25 FAMILY MEMBER"/>
    <property type="match status" value="1"/>
</dbReference>
<evidence type="ECO:0000313" key="5">
    <source>
        <dbReference type="EMBL" id="RPB21819.1"/>
    </source>
</evidence>
<dbReference type="Pfam" id="PF01755">
    <property type="entry name" value="Glyco_transf_25"/>
    <property type="match status" value="1"/>
</dbReference>
<evidence type="ECO:0000256" key="2">
    <source>
        <dbReference type="ARBA" id="ARBA00022676"/>
    </source>
</evidence>
<dbReference type="OrthoDB" id="47375at2759"/>
<reference evidence="5 6" key="1">
    <citation type="journal article" date="2018" name="Nat. Ecol. Evol.">
        <title>Pezizomycetes genomes reveal the molecular basis of ectomycorrhizal truffle lifestyle.</title>
        <authorList>
            <person name="Murat C."/>
            <person name="Payen T."/>
            <person name="Noel B."/>
            <person name="Kuo A."/>
            <person name="Morin E."/>
            <person name="Chen J."/>
            <person name="Kohler A."/>
            <person name="Krizsan K."/>
            <person name="Balestrini R."/>
            <person name="Da Silva C."/>
            <person name="Montanini B."/>
            <person name="Hainaut M."/>
            <person name="Levati E."/>
            <person name="Barry K.W."/>
            <person name="Belfiori B."/>
            <person name="Cichocki N."/>
            <person name="Clum A."/>
            <person name="Dockter R.B."/>
            <person name="Fauchery L."/>
            <person name="Guy J."/>
            <person name="Iotti M."/>
            <person name="Le Tacon F."/>
            <person name="Lindquist E.A."/>
            <person name="Lipzen A."/>
            <person name="Malagnac F."/>
            <person name="Mello A."/>
            <person name="Molinier V."/>
            <person name="Miyauchi S."/>
            <person name="Poulain J."/>
            <person name="Riccioni C."/>
            <person name="Rubini A."/>
            <person name="Sitrit Y."/>
            <person name="Splivallo R."/>
            <person name="Traeger S."/>
            <person name="Wang M."/>
            <person name="Zifcakova L."/>
            <person name="Wipf D."/>
            <person name="Zambonelli A."/>
            <person name="Paolocci F."/>
            <person name="Nowrousian M."/>
            <person name="Ottonello S."/>
            <person name="Baldrian P."/>
            <person name="Spatafora J.W."/>
            <person name="Henrissat B."/>
            <person name="Nagy L.G."/>
            <person name="Aury J.M."/>
            <person name="Wincker P."/>
            <person name="Grigoriev I.V."/>
            <person name="Bonfante P."/>
            <person name="Martin F.M."/>
        </authorList>
    </citation>
    <scope>NUCLEOTIDE SEQUENCE [LARGE SCALE GENOMIC DNA]</scope>
    <source>
        <strain evidence="5 6">ATCC MYA-4762</strain>
    </source>
</reference>
<dbReference type="InterPro" id="IPR002654">
    <property type="entry name" value="Glyco_trans_25"/>
</dbReference>
<keyword evidence="6" id="KW-1185">Reference proteome</keyword>
<protein>
    <recommendedName>
        <fullName evidence="4">Glycosyl transferase family 25 domain-containing protein</fullName>
    </recommendedName>
</protein>
<evidence type="ECO:0000256" key="3">
    <source>
        <dbReference type="ARBA" id="ARBA00022679"/>
    </source>
</evidence>
<proteinExistence type="inferred from homology"/>